<feature type="signal peptide" evidence="2">
    <location>
        <begin position="1"/>
        <end position="27"/>
    </location>
</feature>
<accession>A0A6G2BJG1</accession>
<protein>
    <recommendedName>
        <fullName evidence="5">Secreted protein</fullName>
    </recommendedName>
</protein>
<evidence type="ECO:0000313" key="4">
    <source>
        <dbReference type="Proteomes" id="UP000473014"/>
    </source>
</evidence>
<dbReference type="OrthoDB" id="3700259at2"/>
<evidence type="ECO:0000256" key="1">
    <source>
        <dbReference type="SAM" id="MobiDB-lite"/>
    </source>
</evidence>
<evidence type="ECO:0000256" key="2">
    <source>
        <dbReference type="SAM" id="SignalP"/>
    </source>
</evidence>
<proteinExistence type="predicted"/>
<name>A0A6G2BJG1_9ACTN</name>
<sequence>MSTTRRTVLGTALAAPLLSRFTGTASATTEDTWGTVSDGWVEVRWTEQVQAELDRLGAVVEAVAPARLVKDSRGSAVRFSVRSGTGDPSLTDLPEARGDGALDGGITVRSPAGVFRIVNPESLLQDGVASGKCVVNGVEVGHHSMFRCGLAEGLLSTGDAPLGRPLTVRLGEVPLRPTPELLEVYTATFGTPAFTADTPLAYVTAEGVYTPPKP</sequence>
<evidence type="ECO:0000313" key="3">
    <source>
        <dbReference type="EMBL" id="MTE22408.1"/>
    </source>
</evidence>
<gene>
    <name evidence="3" type="ORF">F0L17_25560</name>
</gene>
<feature type="chain" id="PRO_5026074732" description="Secreted protein" evidence="2">
    <location>
        <begin position="28"/>
        <end position="214"/>
    </location>
</feature>
<dbReference type="RefSeq" id="WP_155072893.1">
    <property type="nucleotide sequence ID" value="NZ_WIXO01000001.1"/>
</dbReference>
<keyword evidence="2" id="KW-0732">Signal</keyword>
<feature type="region of interest" description="Disordered" evidence="1">
    <location>
        <begin position="83"/>
        <end position="102"/>
    </location>
</feature>
<comment type="caution">
    <text evidence="3">The sequence shown here is derived from an EMBL/GenBank/DDBJ whole genome shotgun (WGS) entry which is preliminary data.</text>
</comment>
<dbReference type="Proteomes" id="UP000473014">
    <property type="component" value="Unassembled WGS sequence"/>
</dbReference>
<dbReference type="AlphaFoldDB" id="A0A6G2BJG1"/>
<evidence type="ECO:0008006" key="5">
    <source>
        <dbReference type="Google" id="ProtNLM"/>
    </source>
</evidence>
<organism evidence="3 4">
    <name type="scientific">Streptomyces taklimakanensis</name>
    <dbReference type="NCBI Taxonomy" id="2569853"/>
    <lineage>
        <taxon>Bacteria</taxon>
        <taxon>Bacillati</taxon>
        <taxon>Actinomycetota</taxon>
        <taxon>Actinomycetes</taxon>
        <taxon>Kitasatosporales</taxon>
        <taxon>Streptomycetaceae</taxon>
        <taxon>Streptomyces</taxon>
    </lineage>
</organism>
<reference evidence="3 4" key="1">
    <citation type="submission" date="2019-11" db="EMBL/GenBank/DDBJ databases">
        <authorList>
            <person name="Yuan L."/>
        </authorList>
    </citation>
    <scope>NUCLEOTIDE SEQUENCE [LARGE SCALE GENOMIC DNA]</scope>
    <source>
        <strain evidence="3 4">TRM43335</strain>
    </source>
</reference>
<dbReference type="EMBL" id="WIXO01000001">
    <property type="protein sequence ID" value="MTE22408.1"/>
    <property type="molecule type" value="Genomic_DNA"/>
</dbReference>
<keyword evidence="4" id="KW-1185">Reference proteome</keyword>